<feature type="transmembrane region" description="Helical" evidence="1">
    <location>
        <begin position="189"/>
        <end position="207"/>
    </location>
</feature>
<dbReference type="AlphaFoldDB" id="A0A6M0JVS4"/>
<dbReference type="PANTHER" id="PTHR22911:SF137">
    <property type="entry name" value="SOLUTE CARRIER FAMILY 35 MEMBER G2-RELATED"/>
    <property type="match status" value="1"/>
</dbReference>
<dbReference type="SUPFAM" id="SSF103481">
    <property type="entry name" value="Multidrug resistance efflux transporter EmrE"/>
    <property type="match status" value="1"/>
</dbReference>
<proteinExistence type="predicted"/>
<feature type="domain" description="EamA" evidence="3">
    <location>
        <begin position="161"/>
        <end position="290"/>
    </location>
</feature>
<reference evidence="4 5" key="1">
    <citation type="submission" date="2020-02" db="EMBL/GenBank/DDBJ databases">
        <title>Genome sequences of Thiorhodococcus mannitoliphagus and Thiorhodococcus minor, purple sulfur photosynthetic bacteria in the gammaproteobacterial family, Chromatiaceae.</title>
        <authorList>
            <person name="Aviles F.A."/>
            <person name="Meyer T.E."/>
            <person name="Kyndt J.A."/>
        </authorList>
    </citation>
    <scope>NUCLEOTIDE SEQUENCE [LARGE SCALE GENOMIC DNA]</scope>
    <source>
        <strain evidence="4 5">DSM 11518</strain>
    </source>
</reference>
<sequence>MSWITLSLLCALSLASADAATKAWLQGLSAIELLVVRFCIPGLLMTPLLAGMPPITELPAAFWLWIAILVPLELAAMLLYMTAIRDYPLSLTVPYLAFSPVFVIGIAWGLLGEQVSAKGAAGIFLVVAGAWLLNSTHARMGQWRTWLAPLTAIVRERGSRMMLGVAAIYGVTATLGKGAMQYVPAESFGALYFGLLGIAVFAAVVLPRPRMLLKLAERAWGVIAVGALMSAMVFTHFLAVKQVEVAYMVSVKRTSLLFGILYGALIFKEKNLAARLPAGIIMLSGVALILI</sequence>
<organism evidence="4 5">
    <name type="scientific">Thiorhodococcus minor</name>
    <dbReference type="NCBI Taxonomy" id="57489"/>
    <lineage>
        <taxon>Bacteria</taxon>
        <taxon>Pseudomonadati</taxon>
        <taxon>Pseudomonadota</taxon>
        <taxon>Gammaproteobacteria</taxon>
        <taxon>Chromatiales</taxon>
        <taxon>Chromatiaceae</taxon>
        <taxon>Thiorhodococcus</taxon>
    </lineage>
</organism>
<keyword evidence="1" id="KW-0812">Transmembrane</keyword>
<dbReference type="EMBL" id="JAAIJQ010000015">
    <property type="protein sequence ID" value="NEV61636.1"/>
    <property type="molecule type" value="Genomic_DNA"/>
</dbReference>
<feature type="transmembrane region" description="Helical" evidence="1">
    <location>
        <begin position="219"/>
        <end position="239"/>
    </location>
</feature>
<feature type="domain" description="EamA" evidence="3">
    <location>
        <begin position="2"/>
        <end position="134"/>
    </location>
</feature>
<keyword evidence="1" id="KW-1133">Transmembrane helix</keyword>
<feature type="transmembrane region" description="Helical" evidence="1">
    <location>
        <begin position="62"/>
        <end position="81"/>
    </location>
</feature>
<feature type="chain" id="PRO_5027097387" evidence="2">
    <location>
        <begin position="20"/>
        <end position="291"/>
    </location>
</feature>
<evidence type="ECO:0000313" key="5">
    <source>
        <dbReference type="Proteomes" id="UP000483379"/>
    </source>
</evidence>
<dbReference type="InterPro" id="IPR000620">
    <property type="entry name" value="EamA_dom"/>
</dbReference>
<keyword evidence="1" id="KW-0472">Membrane</keyword>
<dbReference type="PANTHER" id="PTHR22911">
    <property type="entry name" value="ACYL-MALONYL CONDENSING ENZYME-RELATED"/>
    <property type="match status" value="1"/>
</dbReference>
<dbReference type="GO" id="GO:0016020">
    <property type="term" value="C:membrane"/>
    <property type="evidence" value="ECO:0007669"/>
    <property type="project" value="InterPro"/>
</dbReference>
<evidence type="ECO:0000259" key="3">
    <source>
        <dbReference type="Pfam" id="PF00892"/>
    </source>
</evidence>
<feature type="transmembrane region" description="Helical" evidence="1">
    <location>
        <begin position="93"/>
        <end position="111"/>
    </location>
</feature>
<protein>
    <submittedName>
        <fullName evidence="4">EamA family transporter</fullName>
    </submittedName>
</protein>
<feature type="transmembrane region" description="Helical" evidence="1">
    <location>
        <begin position="245"/>
        <end position="265"/>
    </location>
</feature>
<evidence type="ECO:0000256" key="1">
    <source>
        <dbReference type="SAM" id="Phobius"/>
    </source>
</evidence>
<feature type="transmembrane region" description="Helical" evidence="1">
    <location>
        <begin position="163"/>
        <end position="183"/>
    </location>
</feature>
<gene>
    <name evidence="4" type="ORF">G3446_06990</name>
</gene>
<feature type="transmembrane region" description="Helical" evidence="1">
    <location>
        <begin position="272"/>
        <end position="290"/>
    </location>
</feature>
<accession>A0A6M0JVS4</accession>
<dbReference type="RefSeq" id="WP_164452059.1">
    <property type="nucleotide sequence ID" value="NZ_JAAIJQ010000015.1"/>
</dbReference>
<keyword evidence="5" id="KW-1185">Reference proteome</keyword>
<evidence type="ECO:0000256" key="2">
    <source>
        <dbReference type="SAM" id="SignalP"/>
    </source>
</evidence>
<dbReference type="Proteomes" id="UP000483379">
    <property type="component" value="Unassembled WGS sequence"/>
</dbReference>
<keyword evidence="2" id="KW-0732">Signal</keyword>
<dbReference type="Pfam" id="PF00892">
    <property type="entry name" value="EamA"/>
    <property type="match status" value="2"/>
</dbReference>
<comment type="caution">
    <text evidence="4">The sequence shown here is derived from an EMBL/GenBank/DDBJ whole genome shotgun (WGS) entry which is preliminary data.</text>
</comment>
<name>A0A6M0JVS4_9GAMM</name>
<feature type="signal peptide" evidence="2">
    <location>
        <begin position="1"/>
        <end position="19"/>
    </location>
</feature>
<feature type="transmembrane region" description="Helical" evidence="1">
    <location>
        <begin position="117"/>
        <end position="134"/>
    </location>
</feature>
<dbReference type="InterPro" id="IPR037185">
    <property type="entry name" value="EmrE-like"/>
</dbReference>
<dbReference type="Gene3D" id="1.10.3730.20">
    <property type="match status" value="1"/>
</dbReference>
<evidence type="ECO:0000313" key="4">
    <source>
        <dbReference type="EMBL" id="NEV61636.1"/>
    </source>
</evidence>